<feature type="transmembrane region" description="Helical" evidence="8">
    <location>
        <begin position="450"/>
        <end position="469"/>
    </location>
</feature>
<comment type="subcellular location">
    <subcellularLocation>
        <location evidence="1">Cell membrane</location>
        <topology evidence="1">Multi-pass membrane protein</topology>
    </subcellularLocation>
</comment>
<dbReference type="NCBIfam" id="TIGR00711">
    <property type="entry name" value="efflux_EmrB"/>
    <property type="match status" value="1"/>
</dbReference>
<dbReference type="CDD" id="cd17321">
    <property type="entry name" value="MFS_MMR_MDR_like"/>
    <property type="match status" value="1"/>
</dbReference>
<keyword evidence="11" id="KW-1185">Reference proteome</keyword>
<evidence type="ECO:0000259" key="9">
    <source>
        <dbReference type="PROSITE" id="PS50850"/>
    </source>
</evidence>
<dbReference type="SUPFAM" id="SSF103473">
    <property type="entry name" value="MFS general substrate transporter"/>
    <property type="match status" value="1"/>
</dbReference>
<evidence type="ECO:0000256" key="5">
    <source>
        <dbReference type="ARBA" id="ARBA00022989"/>
    </source>
</evidence>
<evidence type="ECO:0000313" key="11">
    <source>
        <dbReference type="Proteomes" id="UP000054804"/>
    </source>
</evidence>
<feature type="transmembrane region" description="Helical" evidence="8">
    <location>
        <begin position="149"/>
        <end position="171"/>
    </location>
</feature>
<feature type="transmembrane region" description="Helical" evidence="8">
    <location>
        <begin position="58"/>
        <end position="78"/>
    </location>
</feature>
<feature type="transmembrane region" description="Helical" evidence="8">
    <location>
        <begin position="366"/>
        <end position="387"/>
    </location>
</feature>
<dbReference type="PROSITE" id="PS50850">
    <property type="entry name" value="MFS"/>
    <property type="match status" value="1"/>
</dbReference>
<feature type="transmembrane region" description="Helical" evidence="8">
    <location>
        <begin position="236"/>
        <end position="259"/>
    </location>
</feature>
<feature type="transmembrane region" description="Helical" evidence="8">
    <location>
        <begin position="339"/>
        <end position="360"/>
    </location>
</feature>
<dbReference type="GO" id="GO:0022857">
    <property type="term" value="F:transmembrane transporter activity"/>
    <property type="evidence" value="ECO:0007669"/>
    <property type="project" value="InterPro"/>
</dbReference>
<feature type="transmembrane region" description="Helical" evidence="8">
    <location>
        <begin position="90"/>
        <end position="109"/>
    </location>
</feature>
<feature type="transmembrane region" description="Helical" evidence="8">
    <location>
        <begin position="177"/>
        <end position="200"/>
    </location>
</feature>
<keyword evidence="2" id="KW-0813">Transport</keyword>
<dbReference type="EMBL" id="LOCL01000024">
    <property type="protein sequence ID" value="KUF20003.1"/>
    <property type="molecule type" value="Genomic_DNA"/>
</dbReference>
<dbReference type="InterPro" id="IPR011701">
    <property type="entry name" value="MFS"/>
</dbReference>
<keyword evidence="4 8" id="KW-0812">Transmembrane</keyword>
<comment type="caution">
    <text evidence="10">The sequence shown here is derived from an EMBL/GenBank/DDBJ whole genome shotgun (WGS) entry which is preliminary data.</text>
</comment>
<dbReference type="Proteomes" id="UP000054804">
    <property type="component" value="Unassembled WGS sequence"/>
</dbReference>
<feature type="domain" description="Major facilitator superfamily (MFS) profile" evidence="9">
    <location>
        <begin position="24"/>
        <end position="473"/>
    </location>
</feature>
<evidence type="ECO:0000256" key="8">
    <source>
        <dbReference type="SAM" id="Phobius"/>
    </source>
</evidence>
<name>A0A0W7XBV4_9ACTN</name>
<dbReference type="STRING" id="1765722.AT728_27790"/>
<protein>
    <submittedName>
        <fullName evidence="10">MFS transporter</fullName>
    </submittedName>
</protein>
<evidence type="ECO:0000256" key="6">
    <source>
        <dbReference type="ARBA" id="ARBA00023136"/>
    </source>
</evidence>
<dbReference type="Gene3D" id="1.20.1720.10">
    <property type="entry name" value="Multidrug resistance protein D"/>
    <property type="match status" value="1"/>
</dbReference>
<gene>
    <name evidence="10" type="ORF">AT728_27790</name>
</gene>
<proteinExistence type="predicted"/>
<dbReference type="Pfam" id="PF07690">
    <property type="entry name" value="MFS_1"/>
    <property type="match status" value="1"/>
</dbReference>
<dbReference type="InterPro" id="IPR020846">
    <property type="entry name" value="MFS_dom"/>
</dbReference>
<evidence type="ECO:0000256" key="7">
    <source>
        <dbReference type="ARBA" id="ARBA00023251"/>
    </source>
</evidence>
<feature type="transmembrane region" description="Helical" evidence="8">
    <location>
        <begin position="212"/>
        <end position="230"/>
    </location>
</feature>
<dbReference type="OrthoDB" id="4325372at2"/>
<evidence type="ECO:0000256" key="3">
    <source>
        <dbReference type="ARBA" id="ARBA00022475"/>
    </source>
</evidence>
<feature type="transmembrane region" description="Helical" evidence="8">
    <location>
        <begin position="280"/>
        <end position="302"/>
    </location>
</feature>
<dbReference type="Gene3D" id="1.20.1250.20">
    <property type="entry name" value="MFS general substrate transporter like domains"/>
    <property type="match status" value="1"/>
</dbReference>
<dbReference type="InterPro" id="IPR036259">
    <property type="entry name" value="MFS_trans_sf"/>
</dbReference>
<organism evidence="10 11">
    <name type="scientific">Streptomyces silvensis</name>
    <dbReference type="NCBI Taxonomy" id="1765722"/>
    <lineage>
        <taxon>Bacteria</taxon>
        <taxon>Bacillati</taxon>
        <taxon>Actinomycetota</taxon>
        <taxon>Actinomycetes</taxon>
        <taxon>Kitasatosporales</taxon>
        <taxon>Streptomycetaceae</taxon>
        <taxon>Streptomyces</taxon>
    </lineage>
</organism>
<keyword evidence="3" id="KW-1003">Cell membrane</keyword>
<dbReference type="InterPro" id="IPR004638">
    <property type="entry name" value="EmrB-like"/>
</dbReference>
<keyword evidence="7" id="KW-0046">Antibiotic resistance</keyword>
<dbReference type="GO" id="GO:0005886">
    <property type="term" value="C:plasma membrane"/>
    <property type="evidence" value="ECO:0007669"/>
    <property type="project" value="UniProtKB-SubCell"/>
</dbReference>
<dbReference type="GO" id="GO:0046677">
    <property type="term" value="P:response to antibiotic"/>
    <property type="evidence" value="ECO:0007669"/>
    <property type="project" value="UniProtKB-KW"/>
</dbReference>
<dbReference type="PANTHER" id="PTHR42718:SF46">
    <property type="entry name" value="BLR6921 PROTEIN"/>
    <property type="match status" value="1"/>
</dbReference>
<dbReference type="AlphaFoldDB" id="A0A0W7XBV4"/>
<evidence type="ECO:0000256" key="1">
    <source>
        <dbReference type="ARBA" id="ARBA00004651"/>
    </source>
</evidence>
<keyword evidence="6 8" id="KW-0472">Membrane</keyword>
<accession>A0A0W7XBV4</accession>
<reference evidence="10 11" key="1">
    <citation type="submission" date="2015-12" db="EMBL/GenBank/DDBJ databases">
        <title>Draft genome sequence of Streptomyces silvensis ATCC 53525, a producer of novel hormone antagonists.</title>
        <authorList>
            <person name="Johnston C.W."/>
            <person name="Li Y."/>
            <person name="Magarvey N.A."/>
        </authorList>
    </citation>
    <scope>NUCLEOTIDE SEQUENCE [LARGE SCALE GENOMIC DNA]</scope>
    <source>
        <strain evidence="10 11">ATCC 53525</strain>
    </source>
</reference>
<evidence type="ECO:0000256" key="2">
    <source>
        <dbReference type="ARBA" id="ARBA00022448"/>
    </source>
</evidence>
<keyword evidence="5 8" id="KW-1133">Transmembrane helix</keyword>
<evidence type="ECO:0000313" key="10">
    <source>
        <dbReference type="EMBL" id="KUF20003.1"/>
    </source>
</evidence>
<evidence type="ECO:0000256" key="4">
    <source>
        <dbReference type="ARBA" id="ARBA00022692"/>
    </source>
</evidence>
<feature type="transmembrane region" description="Helical" evidence="8">
    <location>
        <begin position="115"/>
        <end position="137"/>
    </location>
</feature>
<feature type="transmembrane region" description="Helical" evidence="8">
    <location>
        <begin position="21"/>
        <end position="46"/>
    </location>
</feature>
<dbReference type="PANTHER" id="PTHR42718">
    <property type="entry name" value="MAJOR FACILITATOR SUPERFAMILY MULTIDRUG TRANSPORTER MFSC"/>
    <property type="match status" value="1"/>
</dbReference>
<sequence length="481" mass="48623">MLQTPADTPTSRISGRSAPPTWLVVAVACAGQFLVVLDVSVVNVALPSMRTDLGLSATGLQWVVNAYSIAFAGFMLLGGRAGDLFGRKRMFLVGLGLFTLASLAGGLAQEGWQLLLARAVQGLGAAVLAPSTLTILTSAVPEGAARVRAIATWSAVGAGGGAAGGLVGGLLTDGLNWRWVLLVNVPVGVLVLGAALRWIAESRASGARRLDLPGAVLVTGGIATLAYGIVQTESSGWTAAATLVPLAAGLALIGAFLAVEARAKPPLMPLGLFRVRSVSAANATMFVCGMGMFAMWFFMTLYAQNVLGYSPLEAGLALIPSSVSVVVGSKVAPRLMRVMGARGVTVLGVLVGAAGFVWQWRVLDAGGAYVTSIMLPGILMMLGAGLANTPLASLATSGADPGDAGLVAGLVNTSRTMGGSLGLAVLSTIAASRTGGHESTRALAEGYAQAFLWGAVFLTGAVAVVLVGMPRADRAESPSGA</sequence>